<evidence type="ECO:0000256" key="1">
    <source>
        <dbReference type="ARBA" id="ARBA00009183"/>
    </source>
</evidence>
<keyword evidence="7" id="KW-0503">Monooxygenase</keyword>
<keyword evidence="2" id="KW-0285">Flavoprotein</keyword>
<evidence type="ECO:0000256" key="4">
    <source>
        <dbReference type="ARBA" id="ARBA00022857"/>
    </source>
</evidence>
<dbReference type="PRINTS" id="PR00370">
    <property type="entry name" value="FMOXYGENASE"/>
</dbReference>
<dbReference type="AlphaFoldDB" id="A0A1L7XSR5"/>
<keyword evidence="4" id="KW-0521">NADP</keyword>
<dbReference type="EMBL" id="FJOG01000049">
    <property type="protein sequence ID" value="CZR68007.1"/>
    <property type="molecule type" value="Genomic_DNA"/>
</dbReference>
<evidence type="ECO:0000256" key="5">
    <source>
        <dbReference type="ARBA" id="ARBA00023002"/>
    </source>
</evidence>
<name>A0A1L7XSR5_9HELO</name>
<dbReference type="GO" id="GO:0004499">
    <property type="term" value="F:N,N-dimethylaniline monooxygenase activity"/>
    <property type="evidence" value="ECO:0007669"/>
    <property type="project" value="InterPro"/>
</dbReference>
<dbReference type="PIRSF" id="PIRSF000332">
    <property type="entry name" value="FMO"/>
    <property type="match status" value="1"/>
</dbReference>
<dbReference type="InterPro" id="IPR020946">
    <property type="entry name" value="Flavin_mOase-like"/>
</dbReference>
<proteinExistence type="inferred from homology"/>
<dbReference type="Proteomes" id="UP000184330">
    <property type="component" value="Unassembled WGS sequence"/>
</dbReference>
<reference evidence="7 8" key="1">
    <citation type="submission" date="2016-03" db="EMBL/GenBank/DDBJ databases">
        <authorList>
            <person name="Ploux O."/>
        </authorList>
    </citation>
    <scope>NUCLEOTIDE SEQUENCE [LARGE SCALE GENOMIC DNA]</scope>
    <source>
        <strain evidence="7 8">UAMH 11012</strain>
    </source>
</reference>
<dbReference type="SUPFAM" id="SSF51735">
    <property type="entry name" value="NAD(P)-binding Rossmann-fold domains"/>
    <property type="match status" value="1"/>
</dbReference>
<dbReference type="InterPro" id="IPR036291">
    <property type="entry name" value="NAD(P)-bd_dom_sf"/>
</dbReference>
<keyword evidence="5" id="KW-0560">Oxidoreductase</keyword>
<feature type="transmembrane region" description="Helical" evidence="6">
    <location>
        <begin position="498"/>
        <end position="522"/>
    </location>
</feature>
<dbReference type="InterPro" id="IPR036188">
    <property type="entry name" value="FAD/NAD-bd_sf"/>
</dbReference>
<dbReference type="GO" id="GO:0050660">
    <property type="term" value="F:flavin adenine dinucleotide binding"/>
    <property type="evidence" value="ECO:0007669"/>
    <property type="project" value="InterPro"/>
</dbReference>
<keyword evidence="8" id="KW-1185">Reference proteome</keyword>
<keyword evidence="6" id="KW-0812">Transmembrane</keyword>
<evidence type="ECO:0000313" key="8">
    <source>
        <dbReference type="Proteomes" id="UP000184330"/>
    </source>
</evidence>
<accession>A0A1L7XSR5</accession>
<sequence>MKVAVIGGGPSGLVALKHLVTAHEFFSTDAIEARLFELEDSIGGKFKHHDYEEAELVSSRYLTTFSDYRCPPGSPDFLATTEYVSYLEAYCTHFNLWPHINLQTAVTKIERGVGGVGHIVQYLKYGVQWEWHVDAIALCSGLHHTPNILHIDGMENVPVSMHSSLLKERRQFGEGKDIMIVGSGETGMDMAYLAVTANTKSVTLCHRDGFLCASKRAPEPFWFGMKPKVTPRGNIPIDVGAASLFDTAYVHPWLKNSDLPWWYYDRFVKWTPWLVSGTKNGFDQWSSVFFIKSAKVMPYITQQYRKTSILNTLRSYVAQVPLAETGGRKIDLAPWPERINENGVVHFVENGRPEAEVMRKKVVKPDIVILATRYKQSFPFLGGESYSMPRDANMRAIWKEGDESVAFIGFVRPSFGPSNSRVTYGVDHESYVYQLALDTGSTPSISEILPMGWKMTLCWALSAQVNTKFRLVGPWRWEGAKEIMHTEIWETVTRRRGFFGHVTLSVIPILLFGSLSALLWVVDEILKFWRGLFGMLARNWGKAVIGCLLSLCLLNVSGGLQFLGKFLPVG</sequence>
<dbReference type="SUPFAM" id="SSF51905">
    <property type="entry name" value="FAD/NAD(P)-binding domain"/>
    <property type="match status" value="1"/>
</dbReference>
<dbReference type="PANTHER" id="PTHR23023">
    <property type="entry name" value="DIMETHYLANILINE MONOOXYGENASE"/>
    <property type="match status" value="1"/>
</dbReference>
<dbReference type="GO" id="GO:0050661">
    <property type="term" value="F:NADP binding"/>
    <property type="evidence" value="ECO:0007669"/>
    <property type="project" value="InterPro"/>
</dbReference>
<gene>
    <name evidence="7" type="ORF">PAC_17906</name>
</gene>
<keyword evidence="6" id="KW-1133">Transmembrane helix</keyword>
<evidence type="ECO:0000256" key="6">
    <source>
        <dbReference type="SAM" id="Phobius"/>
    </source>
</evidence>
<evidence type="ECO:0000256" key="2">
    <source>
        <dbReference type="ARBA" id="ARBA00022630"/>
    </source>
</evidence>
<dbReference type="InterPro" id="IPR000960">
    <property type="entry name" value="Flavin_mOase"/>
</dbReference>
<protein>
    <submittedName>
        <fullName evidence="7">Related to flavin-containing monooxygenase</fullName>
    </submittedName>
</protein>
<dbReference type="OrthoDB" id="66881at2759"/>
<feature type="transmembrane region" description="Helical" evidence="6">
    <location>
        <begin position="543"/>
        <end position="564"/>
    </location>
</feature>
<organism evidence="7 8">
    <name type="scientific">Phialocephala subalpina</name>
    <dbReference type="NCBI Taxonomy" id="576137"/>
    <lineage>
        <taxon>Eukaryota</taxon>
        <taxon>Fungi</taxon>
        <taxon>Dikarya</taxon>
        <taxon>Ascomycota</taxon>
        <taxon>Pezizomycotina</taxon>
        <taxon>Leotiomycetes</taxon>
        <taxon>Helotiales</taxon>
        <taxon>Mollisiaceae</taxon>
        <taxon>Phialocephala</taxon>
        <taxon>Phialocephala fortinii species complex</taxon>
    </lineage>
</organism>
<keyword evidence="3" id="KW-0274">FAD</keyword>
<comment type="similarity">
    <text evidence="1">Belongs to the FMO family.</text>
</comment>
<dbReference type="Gene3D" id="3.50.50.60">
    <property type="entry name" value="FAD/NAD(P)-binding domain"/>
    <property type="match status" value="1"/>
</dbReference>
<dbReference type="Pfam" id="PF00743">
    <property type="entry name" value="FMO-like"/>
    <property type="match status" value="1"/>
</dbReference>
<evidence type="ECO:0000313" key="7">
    <source>
        <dbReference type="EMBL" id="CZR68007.1"/>
    </source>
</evidence>
<evidence type="ECO:0000256" key="3">
    <source>
        <dbReference type="ARBA" id="ARBA00022827"/>
    </source>
</evidence>
<keyword evidence="6" id="KW-0472">Membrane</keyword>
<dbReference type="InterPro" id="IPR050346">
    <property type="entry name" value="FMO-like"/>
</dbReference>